<evidence type="ECO:0000313" key="2">
    <source>
        <dbReference type="EMBL" id="GGV22465.1"/>
    </source>
</evidence>
<dbReference type="EMBL" id="BMTD01000024">
    <property type="protein sequence ID" value="GGV22465.1"/>
    <property type="molecule type" value="Genomic_DNA"/>
</dbReference>
<accession>A0A918IIE6</accession>
<keyword evidence="3" id="KW-1185">Reference proteome</keyword>
<protein>
    <submittedName>
        <fullName evidence="2">Uncharacterized protein</fullName>
    </submittedName>
</protein>
<gene>
    <name evidence="2" type="ORF">GCM10010260_73480</name>
</gene>
<reference evidence="2" key="2">
    <citation type="submission" date="2020-09" db="EMBL/GenBank/DDBJ databases">
        <authorList>
            <person name="Sun Q."/>
            <person name="Ohkuma M."/>
        </authorList>
    </citation>
    <scope>NUCLEOTIDE SEQUENCE</scope>
    <source>
        <strain evidence="2">JCM 4369</strain>
    </source>
</reference>
<organism evidence="2 3">
    <name type="scientific">Streptomyces filipinensis</name>
    <dbReference type="NCBI Taxonomy" id="66887"/>
    <lineage>
        <taxon>Bacteria</taxon>
        <taxon>Bacillati</taxon>
        <taxon>Actinomycetota</taxon>
        <taxon>Actinomycetes</taxon>
        <taxon>Kitasatosporales</taxon>
        <taxon>Streptomycetaceae</taxon>
        <taxon>Streptomyces</taxon>
    </lineage>
</organism>
<reference evidence="2" key="1">
    <citation type="journal article" date="2014" name="Int. J. Syst. Evol. Microbiol.">
        <title>Complete genome sequence of Corynebacterium casei LMG S-19264T (=DSM 44701T), isolated from a smear-ripened cheese.</title>
        <authorList>
            <consortium name="US DOE Joint Genome Institute (JGI-PGF)"/>
            <person name="Walter F."/>
            <person name="Albersmeier A."/>
            <person name="Kalinowski J."/>
            <person name="Ruckert C."/>
        </authorList>
    </citation>
    <scope>NUCLEOTIDE SEQUENCE</scope>
    <source>
        <strain evidence="2">JCM 4369</strain>
    </source>
</reference>
<sequence>MTSHHWDRGMRDITRRVPLQQKRDQSASREKRGSSGGRPPRFDTAGHRERHAVELAHAVGGTTRHRERRMIRPERELRPG</sequence>
<name>A0A918IIE6_9ACTN</name>
<feature type="compositionally biased region" description="Basic and acidic residues" evidence="1">
    <location>
        <begin position="70"/>
        <end position="80"/>
    </location>
</feature>
<evidence type="ECO:0000313" key="3">
    <source>
        <dbReference type="Proteomes" id="UP000618795"/>
    </source>
</evidence>
<dbReference type="AlphaFoldDB" id="A0A918IIE6"/>
<comment type="caution">
    <text evidence="2">The sequence shown here is derived from an EMBL/GenBank/DDBJ whole genome shotgun (WGS) entry which is preliminary data.</text>
</comment>
<proteinExistence type="predicted"/>
<feature type="compositionally biased region" description="Basic and acidic residues" evidence="1">
    <location>
        <begin position="40"/>
        <end position="54"/>
    </location>
</feature>
<dbReference type="Proteomes" id="UP000618795">
    <property type="component" value="Unassembled WGS sequence"/>
</dbReference>
<feature type="compositionally biased region" description="Basic and acidic residues" evidence="1">
    <location>
        <begin position="1"/>
        <end position="33"/>
    </location>
</feature>
<feature type="region of interest" description="Disordered" evidence="1">
    <location>
        <begin position="1"/>
        <end position="80"/>
    </location>
</feature>
<evidence type="ECO:0000256" key="1">
    <source>
        <dbReference type="SAM" id="MobiDB-lite"/>
    </source>
</evidence>